<dbReference type="GO" id="GO:0003676">
    <property type="term" value="F:nucleic acid binding"/>
    <property type="evidence" value="ECO:0007669"/>
    <property type="project" value="InterPro"/>
</dbReference>
<evidence type="ECO:0000256" key="2">
    <source>
        <dbReference type="SAM" id="MobiDB-lite"/>
    </source>
</evidence>
<feature type="region of interest" description="Disordered" evidence="2">
    <location>
        <begin position="107"/>
        <end position="131"/>
    </location>
</feature>
<protein>
    <recommendedName>
        <fullName evidence="3">CCHC-type domain-containing protein</fullName>
    </recommendedName>
</protein>
<evidence type="ECO:0000313" key="4">
    <source>
        <dbReference type="EMBL" id="JAS46219.1"/>
    </source>
</evidence>
<feature type="domain" description="CCHC-type" evidence="3">
    <location>
        <begin position="61"/>
        <end position="77"/>
    </location>
</feature>
<dbReference type="InterPro" id="IPR036875">
    <property type="entry name" value="Znf_CCHC_sf"/>
</dbReference>
<dbReference type="AlphaFoldDB" id="A0A1B6F7I3"/>
<keyword evidence="1" id="KW-0863">Zinc-finger</keyword>
<feature type="compositionally biased region" description="Basic and acidic residues" evidence="2">
    <location>
        <begin position="107"/>
        <end position="121"/>
    </location>
</feature>
<feature type="non-terminal residue" evidence="4">
    <location>
        <position position="1"/>
    </location>
</feature>
<accession>A0A1B6F7I3</accession>
<keyword evidence="1" id="KW-0862">Zinc</keyword>
<proteinExistence type="predicted"/>
<organism evidence="4">
    <name type="scientific">Cuerna arida</name>
    <dbReference type="NCBI Taxonomy" id="1464854"/>
    <lineage>
        <taxon>Eukaryota</taxon>
        <taxon>Metazoa</taxon>
        <taxon>Ecdysozoa</taxon>
        <taxon>Arthropoda</taxon>
        <taxon>Hexapoda</taxon>
        <taxon>Insecta</taxon>
        <taxon>Pterygota</taxon>
        <taxon>Neoptera</taxon>
        <taxon>Paraneoptera</taxon>
        <taxon>Hemiptera</taxon>
        <taxon>Auchenorrhyncha</taxon>
        <taxon>Membracoidea</taxon>
        <taxon>Cicadellidae</taxon>
        <taxon>Cicadellinae</taxon>
        <taxon>Proconiini</taxon>
        <taxon>Cuerna</taxon>
    </lineage>
</organism>
<dbReference type="Gene3D" id="4.10.60.10">
    <property type="entry name" value="Zinc finger, CCHC-type"/>
    <property type="match status" value="1"/>
</dbReference>
<dbReference type="Pfam" id="PF00098">
    <property type="entry name" value="zf-CCHC"/>
    <property type="match status" value="1"/>
</dbReference>
<dbReference type="PROSITE" id="PS50158">
    <property type="entry name" value="ZF_CCHC"/>
    <property type="match status" value="2"/>
</dbReference>
<dbReference type="SMART" id="SM00343">
    <property type="entry name" value="ZnF_C2HC"/>
    <property type="match status" value="2"/>
</dbReference>
<dbReference type="GO" id="GO:0008270">
    <property type="term" value="F:zinc ion binding"/>
    <property type="evidence" value="ECO:0007669"/>
    <property type="project" value="UniProtKB-KW"/>
</dbReference>
<name>A0A1B6F7I3_9HEMI</name>
<keyword evidence="1" id="KW-0479">Metal-binding</keyword>
<feature type="domain" description="CCHC-type" evidence="3">
    <location>
        <begin position="83"/>
        <end position="96"/>
    </location>
</feature>
<dbReference type="InterPro" id="IPR001878">
    <property type="entry name" value="Znf_CCHC"/>
</dbReference>
<feature type="non-terminal residue" evidence="4">
    <location>
        <position position="154"/>
    </location>
</feature>
<reference evidence="4" key="1">
    <citation type="submission" date="2015-11" db="EMBL/GenBank/DDBJ databases">
        <title>De novo transcriptome assembly of four potential Pierce s Disease insect vectors from Arizona vineyards.</title>
        <authorList>
            <person name="Tassone E.E."/>
        </authorList>
    </citation>
    <scope>NUCLEOTIDE SEQUENCE</scope>
</reference>
<dbReference type="EMBL" id="GECZ01023550">
    <property type="protein sequence ID" value="JAS46219.1"/>
    <property type="molecule type" value="Transcribed_RNA"/>
</dbReference>
<sequence length="154" mass="17737">CLLQKKGPFTFKEIVDSAVSMQTAKIDSKLIGRENFTSLNKISKTKWKKTSDDDKEKSSSRRCYRCGDTRHLANDCRFIGTVCHKCHKRGHLAKACLKSEMDQYGEQRKAHQLEDTEHESSSDEVYNLGNSKRGDREKIMLKLHIEGRLTNMEL</sequence>
<gene>
    <name evidence="4" type="ORF">g.8814</name>
</gene>
<evidence type="ECO:0000259" key="3">
    <source>
        <dbReference type="PROSITE" id="PS50158"/>
    </source>
</evidence>
<dbReference type="SUPFAM" id="SSF57756">
    <property type="entry name" value="Retrovirus zinc finger-like domains"/>
    <property type="match status" value="1"/>
</dbReference>
<evidence type="ECO:0000256" key="1">
    <source>
        <dbReference type="PROSITE-ProRule" id="PRU00047"/>
    </source>
</evidence>